<gene>
    <name evidence="3" type="ORF">ISN44_As11g031720</name>
</gene>
<dbReference type="InterPro" id="IPR013144">
    <property type="entry name" value="CRA_dom"/>
</dbReference>
<keyword evidence="1" id="KW-0732">Signal</keyword>
<dbReference type="OrthoDB" id="25503at2759"/>
<reference evidence="3 4" key="1">
    <citation type="submission" date="2020-12" db="EMBL/GenBank/DDBJ databases">
        <title>Concerted genomic and epigenomic changes stabilize Arabidopsis allopolyploids.</title>
        <authorList>
            <person name="Chen Z."/>
        </authorList>
    </citation>
    <scope>NUCLEOTIDE SEQUENCE [LARGE SCALE GENOMIC DNA]</scope>
    <source>
        <strain evidence="3">As9502</strain>
        <tissue evidence="3">Leaf</tissue>
    </source>
</reference>
<dbReference type="AlphaFoldDB" id="A0A8T1ZF42"/>
<evidence type="ECO:0000313" key="4">
    <source>
        <dbReference type="Proteomes" id="UP000694251"/>
    </source>
</evidence>
<feature type="signal peptide" evidence="1">
    <location>
        <begin position="1"/>
        <end position="21"/>
    </location>
</feature>
<organism evidence="3 4">
    <name type="scientific">Arabidopsis suecica</name>
    <name type="common">Swedish thale-cress</name>
    <name type="synonym">Cardaminopsis suecica</name>
    <dbReference type="NCBI Taxonomy" id="45249"/>
    <lineage>
        <taxon>Eukaryota</taxon>
        <taxon>Viridiplantae</taxon>
        <taxon>Streptophyta</taxon>
        <taxon>Embryophyta</taxon>
        <taxon>Tracheophyta</taxon>
        <taxon>Spermatophyta</taxon>
        <taxon>Magnoliopsida</taxon>
        <taxon>eudicotyledons</taxon>
        <taxon>Gunneridae</taxon>
        <taxon>Pentapetalae</taxon>
        <taxon>rosids</taxon>
        <taxon>malvids</taxon>
        <taxon>Brassicales</taxon>
        <taxon>Brassicaceae</taxon>
        <taxon>Camelineae</taxon>
        <taxon>Arabidopsis</taxon>
    </lineage>
</organism>
<evidence type="ECO:0000256" key="1">
    <source>
        <dbReference type="SAM" id="SignalP"/>
    </source>
</evidence>
<accession>A0A8T1ZF42</accession>
<dbReference type="SMART" id="SM00757">
    <property type="entry name" value="CRA"/>
    <property type="match status" value="1"/>
</dbReference>
<feature type="chain" id="PRO_5035884498" evidence="1">
    <location>
        <begin position="22"/>
        <end position="140"/>
    </location>
</feature>
<evidence type="ECO:0000259" key="2">
    <source>
        <dbReference type="SMART" id="SM00757"/>
    </source>
</evidence>
<dbReference type="Proteomes" id="UP000694251">
    <property type="component" value="Chromosome 11"/>
</dbReference>
<evidence type="ECO:0000313" key="3">
    <source>
        <dbReference type="EMBL" id="KAG7557181.1"/>
    </source>
</evidence>
<sequence>MIHAFCLLKLIMNAEIDAAIAQLKDRYPQLIEKGSIEEAKSLGNQDFKDFKDSGLLENLFDDCSALLECKNVEESGAAYLLGETQKQIVAAAVNETILSTNPVNTDQRSSSLERFLRQFEATGSLYAHNHQEAQQSLNGL</sequence>
<proteinExistence type="predicted"/>
<comment type="caution">
    <text evidence="3">The sequence shown here is derived from an EMBL/GenBank/DDBJ whole genome shotgun (WGS) entry which is preliminary data.</text>
</comment>
<keyword evidence="4" id="KW-1185">Reference proteome</keyword>
<name>A0A8T1ZF42_ARASU</name>
<dbReference type="EMBL" id="JAEFBJ010000011">
    <property type="protein sequence ID" value="KAG7557181.1"/>
    <property type="molecule type" value="Genomic_DNA"/>
</dbReference>
<feature type="domain" description="CRA" evidence="2">
    <location>
        <begin position="34"/>
        <end position="132"/>
    </location>
</feature>
<protein>
    <submittedName>
        <fullName evidence="3">CRA domain</fullName>
    </submittedName>
</protein>